<dbReference type="InterPro" id="IPR036390">
    <property type="entry name" value="WH_DNA-bd_sf"/>
</dbReference>
<dbReference type="Pfam" id="PF00480">
    <property type="entry name" value="ROK"/>
    <property type="match status" value="1"/>
</dbReference>
<accession>A0A177HZB4</accession>
<dbReference type="EC" id="2.7.1.4" evidence="3"/>
<name>A0A177HZB4_9ACTN</name>
<organism evidence="3 4">
    <name type="scientific">Streptomyces jeddahensis</name>
    <dbReference type="NCBI Taxonomy" id="1716141"/>
    <lineage>
        <taxon>Bacteria</taxon>
        <taxon>Bacillati</taxon>
        <taxon>Actinomycetota</taxon>
        <taxon>Actinomycetes</taxon>
        <taxon>Kitasatosporales</taxon>
        <taxon>Streptomycetaceae</taxon>
        <taxon>Streptomyces</taxon>
    </lineage>
</organism>
<comment type="caution">
    <text evidence="3">The sequence shown here is derived from an EMBL/GenBank/DDBJ whole genome shotgun (WGS) entry which is preliminary data.</text>
</comment>
<evidence type="ECO:0000256" key="1">
    <source>
        <dbReference type="ARBA" id="ARBA00006479"/>
    </source>
</evidence>
<dbReference type="PANTHER" id="PTHR18964">
    <property type="entry name" value="ROK (REPRESSOR, ORF, KINASE) FAMILY"/>
    <property type="match status" value="1"/>
</dbReference>
<dbReference type="Proteomes" id="UP000077381">
    <property type="component" value="Unassembled WGS sequence"/>
</dbReference>
<keyword evidence="3" id="KW-0418">Kinase</keyword>
<protein>
    <submittedName>
        <fullName evidence="3">Fructokinase</fullName>
        <ecNumber evidence="3">2.7.1.4</ecNumber>
    </submittedName>
</protein>
<dbReference type="CDD" id="cd23763">
    <property type="entry name" value="ASKHA_ATPase_ROK"/>
    <property type="match status" value="1"/>
</dbReference>
<dbReference type="Gene3D" id="3.30.420.40">
    <property type="match status" value="2"/>
</dbReference>
<evidence type="ECO:0000256" key="2">
    <source>
        <dbReference type="SAM" id="MobiDB-lite"/>
    </source>
</evidence>
<dbReference type="PATRIC" id="fig|1716141.3.peg.476"/>
<gene>
    <name evidence="3" type="primary">mak</name>
    <name evidence="3" type="ORF">STSP_04540</name>
</gene>
<dbReference type="STRING" id="1716141.STSP_04540"/>
<reference evidence="3 4" key="1">
    <citation type="submission" date="2015-12" db="EMBL/GenBank/DDBJ databases">
        <title>Genome sequence of Streptomyces sp. G25.</title>
        <authorList>
            <person name="Poehlein A."/>
            <person name="Roettig A."/>
            <person name="Hiessl S."/>
            <person name="Hauschild P."/>
            <person name="Schauer J."/>
            <person name="Madkour M.H."/>
            <person name="Al-Ansari A.M."/>
            <person name="Almakishah N.H."/>
            <person name="Steinbuechel A."/>
            <person name="Daniel R."/>
        </authorList>
    </citation>
    <scope>NUCLEOTIDE SEQUENCE [LARGE SCALE GENOMIC DNA]</scope>
    <source>
        <strain evidence="4">G25(2015)</strain>
    </source>
</reference>
<keyword evidence="4" id="KW-1185">Reference proteome</keyword>
<evidence type="ECO:0000313" key="3">
    <source>
        <dbReference type="EMBL" id="OAH16182.1"/>
    </source>
</evidence>
<dbReference type="SUPFAM" id="SSF53067">
    <property type="entry name" value="Actin-like ATPase domain"/>
    <property type="match status" value="1"/>
</dbReference>
<feature type="compositionally biased region" description="Basic and acidic residues" evidence="2">
    <location>
        <begin position="32"/>
        <end position="41"/>
    </location>
</feature>
<dbReference type="SUPFAM" id="SSF46785">
    <property type="entry name" value="Winged helix' DNA-binding domain"/>
    <property type="match status" value="1"/>
</dbReference>
<proteinExistence type="inferred from homology"/>
<comment type="similarity">
    <text evidence="1">Belongs to the ROK (NagC/XylR) family.</text>
</comment>
<dbReference type="PANTHER" id="PTHR18964:SF149">
    <property type="entry name" value="BIFUNCTIONAL UDP-N-ACETYLGLUCOSAMINE 2-EPIMERASE_N-ACETYLMANNOSAMINE KINASE"/>
    <property type="match status" value="1"/>
</dbReference>
<dbReference type="EMBL" id="LOHS01000023">
    <property type="protein sequence ID" value="OAH16182.1"/>
    <property type="molecule type" value="Genomic_DNA"/>
</dbReference>
<keyword evidence="3" id="KW-0808">Transferase</keyword>
<evidence type="ECO:0000313" key="4">
    <source>
        <dbReference type="Proteomes" id="UP000077381"/>
    </source>
</evidence>
<sequence>MVGREAPGRTSVSVAGVRHGFVRKLTNEVRCVKGLQKKPDRASSPAGPDSVVDNQPQGPHMIFSARGDSRRGAGARRDNGFPAARTPSLTDSARAVFAVLAESGEATRPRLAELARLSKPTVSAAMAELEAAGLAARSGTAHGNTGRSAAVYGLGPAAGTVLAIDLGSTHTEVRGCALAGTVLAVRTTDDGIGPADAVRSVLEQLSGPGVGTGPLRAAVVAVPDVAAAPANGSKGTRSSPAPGPRPATARIASALDALGLPEDVPVHVENNVNCAALAELHEGAARGRDSFGYLQVGYGIGLGIVIGGQVLRGANGAAGEVARLPYPWADGQRANPEALEEYVGARSLLCRAEASWQADDGHRPESAEQLFALAAAGHPTARRMVDGHAAEVGRLAAAVTAVLDPGLIVLGGGIGANPQILPGVRAELDRLSWPTEVVSSVLGSSGTVVGATRLAVARGVRAVTDGAPA</sequence>
<dbReference type="InterPro" id="IPR036388">
    <property type="entry name" value="WH-like_DNA-bd_sf"/>
</dbReference>
<dbReference type="InterPro" id="IPR000600">
    <property type="entry name" value="ROK"/>
</dbReference>
<dbReference type="AlphaFoldDB" id="A0A177HZB4"/>
<feature type="region of interest" description="Disordered" evidence="2">
    <location>
        <begin position="32"/>
        <end position="87"/>
    </location>
</feature>
<feature type="compositionally biased region" description="Basic and acidic residues" evidence="2">
    <location>
        <begin position="67"/>
        <end position="79"/>
    </location>
</feature>
<dbReference type="GO" id="GO:0008865">
    <property type="term" value="F:fructokinase activity"/>
    <property type="evidence" value="ECO:0007669"/>
    <property type="project" value="UniProtKB-EC"/>
</dbReference>
<dbReference type="InterPro" id="IPR043129">
    <property type="entry name" value="ATPase_NBD"/>
</dbReference>
<dbReference type="Gene3D" id="1.10.10.10">
    <property type="entry name" value="Winged helix-like DNA-binding domain superfamily/Winged helix DNA-binding domain"/>
    <property type="match status" value="1"/>
</dbReference>